<dbReference type="Proteomes" id="UP000268162">
    <property type="component" value="Unassembled WGS sequence"/>
</dbReference>
<keyword evidence="1" id="KW-0732">Signal</keyword>
<gene>
    <name evidence="2" type="ORF">BJ085DRAFT_34590</name>
</gene>
<dbReference type="AlphaFoldDB" id="A0A4P9ZJ79"/>
<dbReference type="EMBL" id="ML004127">
    <property type="protein sequence ID" value="RKP33257.1"/>
    <property type="molecule type" value="Genomic_DNA"/>
</dbReference>
<feature type="signal peptide" evidence="1">
    <location>
        <begin position="1"/>
        <end position="24"/>
    </location>
</feature>
<reference evidence="3" key="1">
    <citation type="journal article" date="2018" name="Nat. Microbiol.">
        <title>Leveraging single-cell genomics to expand the fungal tree of life.</title>
        <authorList>
            <person name="Ahrendt S.R."/>
            <person name="Quandt C.A."/>
            <person name="Ciobanu D."/>
            <person name="Clum A."/>
            <person name="Salamov A."/>
            <person name="Andreopoulos B."/>
            <person name="Cheng J.F."/>
            <person name="Woyke T."/>
            <person name="Pelin A."/>
            <person name="Henrissat B."/>
            <person name="Reynolds N.K."/>
            <person name="Benny G.L."/>
            <person name="Smith M.E."/>
            <person name="James T.Y."/>
            <person name="Grigoriev I.V."/>
        </authorList>
    </citation>
    <scope>NUCLEOTIDE SEQUENCE [LARGE SCALE GENOMIC DNA]</scope>
    <source>
        <strain evidence="3">RSA 468</strain>
    </source>
</reference>
<evidence type="ECO:0000256" key="1">
    <source>
        <dbReference type="SAM" id="SignalP"/>
    </source>
</evidence>
<evidence type="ECO:0000313" key="2">
    <source>
        <dbReference type="EMBL" id="RKP33257.1"/>
    </source>
</evidence>
<proteinExistence type="predicted"/>
<feature type="non-terminal residue" evidence="2">
    <location>
        <position position="78"/>
    </location>
</feature>
<name>A0A4P9ZJ79_9FUNG</name>
<feature type="chain" id="PRO_5020729812" evidence="1">
    <location>
        <begin position="25"/>
        <end position="78"/>
    </location>
</feature>
<sequence>MRVTILSYATLLVSSAHFTKVIQANDVEGNPYSRDNYFLEDSDYTILNELLSDPKFASPQSHPKRLSYIEGVNDPNYN</sequence>
<organism evidence="2 3">
    <name type="scientific">Dimargaris cristalligena</name>
    <dbReference type="NCBI Taxonomy" id="215637"/>
    <lineage>
        <taxon>Eukaryota</taxon>
        <taxon>Fungi</taxon>
        <taxon>Fungi incertae sedis</taxon>
        <taxon>Zoopagomycota</taxon>
        <taxon>Kickxellomycotina</taxon>
        <taxon>Dimargaritomycetes</taxon>
        <taxon>Dimargaritales</taxon>
        <taxon>Dimargaritaceae</taxon>
        <taxon>Dimargaris</taxon>
    </lineage>
</organism>
<evidence type="ECO:0000313" key="3">
    <source>
        <dbReference type="Proteomes" id="UP000268162"/>
    </source>
</evidence>
<protein>
    <submittedName>
        <fullName evidence="2">Uncharacterized protein</fullName>
    </submittedName>
</protein>
<keyword evidence="3" id="KW-1185">Reference proteome</keyword>
<accession>A0A4P9ZJ79</accession>